<organism evidence="2 3">
    <name type="scientific">Polypedilum vanderplanki</name>
    <name type="common">Sleeping chironomid midge</name>
    <dbReference type="NCBI Taxonomy" id="319348"/>
    <lineage>
        <taxon>Eukaryota</taxon>
        <taxon>Metazoa</taxon>
        <taxon>Ecdysozoa</taxon>
        <taxon>Arthropoda</taxon>
        <taxon>Hexapoda</taxon>
        <taxon>Insecta</taxon>
        <taxon>Pterygota</taxon>
        <taxon>Neoptera</taxon>
        <taxon>Endopterygota</taxon>
        <taxon>Diptera</taxon>
        <taxon>Nematocera</taxon>
        <taxon>Chironomoidea</taxon>
        <taxon>Chironomidae</taxon>
        <taxon>Chironominae</taxon>
        <taxon>Polypedilum</taxon>
        <taxon>Polypedilum</taxon>
    </lineage>
</organism>
<evidence type="ECO:0000313" key="3">
    <source>
        <dbReference type="Proteomes" id="UP001107558"/>
    </source>
</evidence>
<feature type="region of interest" description="Disordered" evidence="1">
    <location>
        <begin position="1"/>
        <end position="67"/>
    </location>
</feature>
<evidence type="ECO:0000256" key="1">
    <source>
        <dbReference type="SAM" id="MobiDB-lite"/>
    </source>
</evidence>
<dbReference type="AlphaFoldDB" id="A0A9J6BGT4"/>
<comment type="caution">
    <text evidence="2">The sequence shown here is derived from an EMBL/GenBank/DDBJ whole genome shotgun (WGS) entry which is preliminary data.</text>
</comment>
<reference evidence="2" key="1">
    <citation type="submission" date="2021-03" db="EMBL/GenBank/DDBJ databases">
        <title>Chromosome level genome of the anhydrobiotic midge Polypedilum vanderplanki.</title>
        <authorList>
            <person name="Yoshida Y."/>
            <person name="Kikawada T."/>
            <person name="Gusev O."/>
        </authorList>
    </citation>
    <scope>NUCLEOTIDE SEQUENCE</scope>
    <source>
        <strain evidence="2">NIAS01</strain>
        <tissue evidence="2">Whole body or cell culture</tissue>
    </source>
</reference>
<name>A0A9J6BGT4_POLVA</name>
<evidence type="ECO:0000313" key="2">
    <source>
        <dbReference type="EMBL" id="KAG5668791.1"/>
    </source>
</evidence>
<feature type="compositionally biased region" description="Low complexity" evidence="1">
    <location>
        <begin position="1"/>
        <end position="54"/>
    </location>
</feature>
<dbReference type="EMBL" id="JADBJN010000004">
    <property type="protein sequence ID" value="KAG5668791.1"/>
    <property type="molecule type" value="Genomic_DNA"/>
</dbReference>
<sequence length="249" mass="27751">MGQPSGNQGMQQPQMGNQGMQQPQMGGQGMQQPQMGGQQQQQQQGGQGQQQNQQQGGGQAHNQQEMSAEEKAVHACVNTIKTTLTHPYACCQFPVMSIKGTKAATCPNDCQGSSDQACIPKCIVKNLYLFDENMKMQVKGWVEFFNGGLEEQNIPKGNWPEIIEASVKKCVDALALPENRIITEHTELLMNYPFYCMSRANFIACPTLTDSEICKKTQQFFADPQSCYAKYGMFIAGPMFWTMPRQQQK</sequence>
<protein>
    <submittedName>
        <fullName evidence="2">Uncharacterized protein</fullName>
    </submittedName>
</protein>
<gene>
    <name evidence="2" type="ORF">PVAND_016717</name>
</gene>
<accession>A0A9J6BGT4</accession>
<dbReference type="Proteomes" id="UP001107558">
    <property type="component" value="Chromosome 4"/>
</dbReference>
<proteinExistence type="predicted"/>
<keyword evidence="3" id="KW-1185">Reference proteome</keyword>
<dbReference type="SUPFAM" id="SSF81995">
    <property type="entry name" value="beta-sandwich domain of Sec23/24"/>
    <property type="match status" value="1"/>
</dbReference>